<keyword evidence="9" id="KW-1185">Reference proteome</keyword>
<evidence type="ECO:0000313" key="9">
    <source>
        <dbReference type="Proteomes" id="UP000324324"/>
    </source>
</evidence>
<dbReference type="EMBL" id="VWRN01000025">
    <property type="protein sequence ID" value="KAA6127110.1"/>
    <property type="molecule type" value="Genomic_DNA"/>
</dbReference>
<evidence type="ECO:0000256" key="4">
    <source>
        <dbReference type="ARBA" id="ARBA00022827"/>
    </source>
</evidence>
<dbReference type="InterPro" id="IPR037069">
    <property type="entry name" value="AcylCoA_DH/ox_N_sf"/>
</dbReference>
<evidence type="ECO:0000256" key="3">
    <source>
        <dbReference type="ARBA" id="ARBA00022630"/>
    </source>
</evidence>
<dbReference type="Proteomes" id="UP000324324">
    <property type="component" value="Unassembled WGS sequence"/>
</dbReference>
<organism evidence="8 9">
    <name type="scientific">Cupriavidus cauae</name>
    <dbReference type="NCBI Taxonomy" id="2608999"/>
    <lineage>
        <taxon>Bacteria</taxon>
        <taxon>Pseudomonadati</taxon>
        <taxon>Pseudomonadota</taxon>
        <taxon>Betaproteobacteria</taxon>
        <taxon>Burkholderiales</taxon>
        <taxon>Burkholderiaceae</taxon>
        <taxon>Cupriavidus</taxon>
    </lineage>
</organism>
<evidence type="ECO:0000313" key="8">
    <source>
        <dbReference type="EMBL" id="KAA6127110.1"/>
    </source>
</evidence>
<keyword evidence="3" id="KW-0285">Flavoprotein</keyword>
<dbReference type="Pfam" id="PF00441">
    <property type="entry name" value="Acyl-CoA_dh_1"/>
    <property type="match status" value="1"/>
</dbReference>
<evidence type="ECO:0000259" key="7">
    <source>
        <dbReference type="Pfam" id="PF02771"/>
    </source>
</evidence>
<proteinExistence type="inferred from homology"/>
<evidence type="ECO:0000259" key="6">
    <source>
        <dbReference type="Pfam" id="PF00441"/>
    </source>
</evidence>
<dbReference type="InterPro" id="IPR036250">
    <property type="entry name" value="AcylCo_DH-like_C"/>
</dbReference>
<dbReference type="SUPFAM" id="SSF56645">
    <property type="entry name" value="Acyl-CoA dehydrogenase NM domain-like"/>
    <property type="match status" value="1"/>
</dbReference>
<dbReference type="AlphaFoldDB" id="A0A5M8AZS5"/>
<dbReference type="InterPro" id="IPR009075">
    <property type="entry name" value="AcylCo_DH/oxidase_C"/>
</dbReference>
<dbReference type="GO" id="GO:0003995">
    <property type="term" value="F:acyl-CoA dehydrogenase activity"/>
    <property type="evidence" value="ECO:0007669"/>
    <property type="project" value="TreeGrafter"/>
</dbReference>
<keyword evidence="5" id="KW-0560">Oxidoreductase</keyword>
<evidence type="ECO:0000256" key="1">
    <source>
        <dbReference type="ARBA" id="ARBA00001974"/>
    </source>
</evidence>
<protein>
    <submittedName>
        <fullName evidence="8">Acyl-CoA dehydrogenase</fullName>
    </submittedName>
</protein>
<dbReference type="InterPro" id="IPR013786">
    <property type="entry name" value="AcylCoA_DH/ox_N"/>
</dbReference>
<dbReference type="GO" id="GO:0050660">
    <property type="term" value="F:flavin adenine dinucleotide binding"/>
    <property type="evidence" value="ECO:0007669"/>
    <property type="project" value="InterPro"/>
</dbReference>
<gene>
    <name evidence="8" type="ORF">F1599_08840</name>
</gene>
<dbReference type="Gene3D" id="1.20.140.10">
    <property type="entry name" value="Butyryl-CoA Dehydrogenase, subunit A, domain 3"/>
    <property type="match status" value="1"/>
</dbReference>
<accession>A0A5M8AZS5</accession>
<name>A0A5M8AZS5_9BURK</name>
<comment type="similarity">
    <text evidence="2">Belongs to the acyl-CoA dehydrogenase family.</text>
</comment>
<dbReference type="InterPro" id="IPR009100">
    <property type="entry name" value="AcylCoA_DH/oxidase_NM_dom_sf"/>
</dbReference>
<evidence type="ECO:0000256" key="5">
    <source>
        <dbReference type="ARBA" id="ARBA00023002"/>
    </source>
</evidence>
<reference evidence="8 9" key="1">
    <citation type="submission" date="2019-09" db="EMBL/GenBank/DDBJ databases">
        <title>Isolation of a novel species in the genus Cupriavidus from patients with sepsis using whole genome sequencing.</title>
        <authorList>
            <person name="Kweon O.J."/>
            <person name="Lee M.-K."/>
        </authorList>
    </citation>
    <scope>NUCLEOTIDE SEQUENCE [LARGE SCALE GENOMIC DNA]</scope>
    <source>
        <strain evidence="8 9">MKL-01</strain>
    </source>
</reference>
<keyword evidence="4" id="KW-0274">FAD</keyword>
<dbReference type="SUPFAM" id="SSF47203">
    <property type="entry name" value="Acyl-CoA dehydrogenase C-terminal domain-like"/>
    <property type="match status" value="1"/>
</dbReference>
<dbReference type="Pfam" id="PF02771">
    <property type="entry name" value="Acyl-CoA_dh_N"/>
    <property type="match status" value="1"/>
</dbReference>
<dbReference type="PANTHER" id="PTHR43884">
    <property type="entry name" value="ACYL-COA DEHYDROGENASE"/>
    <property type="match status" value="1"/>
</dbReference>
<comment type="cofactor">
    <cofactor evidence="1">
        <name>FAD</name>
        <dbReference type="ChEBI" id="CHEBI:57692"/>
    </cofactor>
</comment>
<dbReference type="RefSeq" id="WP_150082788.1">
    <property type="nucleotide sequence ID" value="NZ_VWRN01000025.1"/>
</dbReference>
<dbReference type="PANTHER" id="PTHR43884:SF20">
    <property type="entry name" value="ACYL-COA DEHYDROGENASE FADE28"/>
    <property type="match status" value="1"/>
</dbReference>
<dbReference type="Gene3D" id="1.10.540.10">
    <property type="entry name" value="Acyl-CoA dehydrogenase/oxidase, N-terminal domain"/>
    <property type="match status" value="1"/>
</dbReference>
<sequence length="377" mass="40192">MNERELELELEQMLADSAQRLFGNEVTTAQLEAAERGEWQADLWRTVEDSGLTRLFAGEDDGGAAADWQQGLPALLAASRTLAPVPFVDTAACGWVLARLGIAMPDGPMALAAHAGTESEGAVARSSAEGWRLDGTVDVPWGRHVRHVVVRAVDRQPFGRAVWLLVPTAGCQIETGANLAGEPRDRLRFDDAPAAAAVVVESPADEAMLGAGAATSQPSSPSPLGALMRSIQIAGVLERVLNQTVQYATERIQFGRPIAKFQAIQQQLAMLANEVVAARMAVASACAAMRAPGWDSQAMVAKVICGNAAGRAAAIAHQVHGAIGFTHEHSLHWSTRRLWSWRAEYGSEAHWAREIGTRAIREGGAALWPRVTAPQAA</sequence>
<feature type="domain" description="Acyl-CoA dehydrogenase/oxidase C-terminal" evidence="6">
    <location>
        <begin position="227"/>
        <end position="347"/>
    </location>
</feature>
<feature type="domain" description="Acyl-CoA dehydrogenase/oxidase N-terminal" evidence="7">
    <location>
        <begin position="11"/>
        <end position="101"/>
    </location>
</feature>
<evidence type="ECO:0000256" key="2">
    <source>
        <dbReference type="ARBA" id="ARBA00009347"/>
    </source>
</evidence>
<comment type="caution">
    <text evidence="8">The sequence shown here is derived from an EMBL/GenBank/DDBJ whole genome shotgun (WGS) entry which is preliminary data.</text>
</comment>